<protein>
    <submittedName>
        <fullName evidence="2">Uncharacterized protein</fullName>
    </submittedName>
</protein>
<dbReference type="HOGENOM" id="CLU_1348120_0_0_11"/>
<dbReference type="OrthoDB" id="3428146at2"/>
<sequence length="209" mass="23258">MSDPIAERVETRYERAERVLAMPVLIAAIASVPGVLLSLWGPGTWATAGSVINLCSGALMWMEFAVLFVLSENKFRWLRRNWWLCLIIVVTLPAVVYSLGPAQLLRIVYSVSTLRILRVRKIIKAGNIVQDKLKLRGWARTLVLAVVILVSMVLIGVLILDPNSDTWVVAELLADSVGLGPALILVGAVTLTGLVLWRKRRRRTARVRR</sequence>
<keyword evidence="1" id="KW-0472">Membrane</keyword>
<keyword evidence="3" id="KW-1185">Reference proteome</keyword>
<evidence type="ECO:0000313" key="3">
    <source>
        <dbReference type="Proteomes" id="UP000000844"/>
    </source>
</evidence>
<name>D3PW40_STANL</name>
<evidence type="ECO:0000256" key="1">
    <source>
        <dbReference type="SAM" id="Phobius"/>
    </source>
</evidence>
<keyword evidence="1" id="KW-1133">Transmembrane helix</keyword>
<evidence type="ECO:0000313" key="2">
    <source>
        <dbReference type="EMBL" id="ADD45161.1"/>
    </source>
</evidence>
<reference evidence="2 3" key="1">
    <citation type="journal article" date="2009" name="Stand. Genomic Sci.">
        <title>Complete genome sequence of Stackebrandtia nassauensis type strain (LLR-40K-21).</title>
        <authorList>
            <person name="Munk C."/>
            <person name="Lapidus A."/>
            <person name="Copeland A."/>
            <person name="Jando M."/>
            <person name="Mayilraj S."/>
            <person name="Glavina Del Rio T."/>
            <person name="Nolan M."/>
            <person name="Chen F."/>
            <person name="Lucas S."/>
            <person name="Tice H."/>
            <person name="Cheng J.F."/>
            <person name="Han C."/>
            <person name="Detter J.C."/>
            <person name="Bruce D."/>
            <person name="Goodwin L."/>
            <person name="Chain P."/>
            <person name="Pitluck S."/>
            <person name="Goker M."/>
            <person name="Ovchinikova G."/>
            <person name="Pati A."/>
            <person name="Ivanova N."/>
            <person name="Mavromatis K."/>
            <person name="Chen A."/>
            <person name="Palaniappan K."/>
            <person name="Land M."/>
            <person name="Hauser L."/>
            <person name="Chang Y.J."/>
            <person name="Jeffries C.D."/>
            <person name="Bristow J."/>
            <person name="Eisen J.A."/>
            <person name="Markowitz V."/>
            <person name="Hugenholtz P."/>
            <person name="Kyrpides N.C."/>
            <person name="Klenk H.P."/>
        </authorList>
    </citation>
    <scope>NUCLEOTIDE SEQUENCE [LARGE SCALE GENOMIC DNA]</scope>
    <source>
        <strain evidence="3">DSM 44728 / CIP 108903 / NRRL B-16338 / NBRC 102104 / LLR-40K-21</strain>
    </source>
</reference>
<feature type="transmembrane region" description="Helical" evidence="1">
    <location>
        <begin position="141"/>
        <end position="159"/>
    </location>
</feature>
<dbReference type="Proteomes" id="UP000000844">
    <property type="component" value="Chromosome"/>
</dbReference>
<dbReference type="KEGG" id="sna:Snas_5530"/>
<dbReference type="SUPFAM" id="SSF81324">
    <property type="entry name" value="Voltage-gated potassium channels"/>
    <property type="match status" value="1"/>
</dbReference>
<dbReference type="STRING" id="446470.Snas_5530"/>
<gene>
    <name evidence="2" type="ordered locus">Snas_5530</name>
</gene>
<feature type="transmembrane region" description="Helical" evidence="1">
    <location>
        <begin position="104"/>
        <end position="120"/>
    </location>
</feature>
<feature type="transmembrane region" description="Helical" evidence="1">
    <location>
        <begin position="20"/>
        <end position="40"/>
    </location>
</feature>
<dbReference type="AlphaFoldDB" id="D3PW40"/>
<dbReference type="eggNOG" id="COG1937">
    <property type="taxonomic scope" value="Bacteria"/>
</dbReference>
<keyword evidence="1" id="KW-0812">Transmembrane</keyword>
<dbReference type="RefSeq" id="WP_013020732.1">
    <property type="nucleotide sequence ID" value="NC_013947.1"/>
</dbReference>
<feature type="transmembrane region" description="Helical" evidence="1">
    <location>
        <begin position="82"/>
        <end position="98"/>
    </location>
</feature>
<accession>D3PW40</accession>
<organism evidence="2 3">
    <name type="scientific">Stackebrandtia nassauensis (strain DSM 44728 / CIP 108903 / NRRL B-16338 / NBRC 102104 / LLR-40K-21)</name>
    <dbReference type="NCBI Taxonomy" id="446470"/>
    <lineage>
        <taxon>Bacteria</taxon>
        <taxon>Bacillati</taxon>
        <taxon>Actinomycetota</taxon>
        <taxon>Actinomycetes</taxon>
        <taxon>Glycomycetales</taxon>
        <taxon>Glycomycetaceae</taxon>
        <taxon>Stackebrandtia</taxon>
    </lineage>
</organism>
<dbReference type="EMBL" id="CP001778">
    <property type="protein sequence ID" value="ADD45161.1"/>
    <property type="molecule type" value="Genomic_DNA"/>
</dbReference>
<dbReference type="Gene3D" id="1.10.287.70">
    <property type="match status" value="1"/>
</dbReference>
<proteinExistence type="predicted"/>
<feature type="transmembrane region" description="Helical" evidence="1">
    <location>
        <begin position="46"/>
        <end position="70"/>
    </location>
</feature>
<feature type="transmembrane region" description="Helical" evidence="1">
    <location>
        <begin position="179"/>
        <end position="197"/>
    </location>
</feature>